<evidence type="ECO:0000259" key="1">
    <source>
        <dbReference type="Pfam" id="PF03732"/>
    </source>
</evidence>
<accession>A0AAF0UGR1</accession>
<dbReference type="Pfam" id="PF03732">
    <property type="entry name" value="Retrotrans_gag"/>
    <property type="match status" value="1"/>
</dbReference>
<dbReference type="AlphaFoldDB" id="A0AAF0UGR1"/>
<evidence type="ECO:0000313" key="3">
    <source>
        <dbReference type="Proteomes" id="UP001234989"/>
    </source>
</evidence>
<protein>
    <recommendedName>
        <fullName evidence="1">Retrotransposon gag domain-containing protein</fullName>
    </recommendedName>
</protein>
<dbReference type="InterPro" id="IPR005162">
    <property type="entry name" value="Retrotrans_gag_dom"/>
</dbReference>
<dbReference type="Proteomes" id="UP001234989">
    <property type="component" value="Chromosome 9"/>
</dbReference>
<sequence length="242" mass="28194">MVQVNRGVIALANNVNKIALRVREFLRLNPLEFHGSKVEEYSQGFIDEVYKVAAILGLTMVEKVELAAYQLRDIGPLWYEQWKDNRPLGVGPIEWERFTEALLDRFFPLELRERKMEEFMSLREGDMTVKEYALRFTQLSKYAPILVADSRARMNKPRTKPRYSDQDSSKSTCTKCGRSRYGKCLAGMDGFYGCANDGHKMRDCSVLKAKGREEMKNSSSYPNECTQKKNRFYALQYREYQE</sequence>
<evidence type="ECO:0000313" key="2">
    <source>
        <dbReference type="EMBL" id="WMV45953.1"/>
    </source>
</evidence>
<keyword evidence="3" id="KW-1185">Reference proteome</keyword>
<dbReference type="EMBL" id="CP133620">
    <property type="protein sequence ID" value="WMV45953.1"/>
    <property type="molecule type" value="Genomic_DNA"/>
</dbReference>
<reference evidence="2" key="1">
    <citation type="submission" date="2023-08" db="EMBL/GenBank/DDBJ databases">
        <title>A de novo genome assembly of Solanum verrucosum Schlechtendal, a Mexican diploid species geographically isolated from the other diploid A-genome species in potato relatives.</title>
        <authorList>
            <person name="Hosaka K."/>
        </authorList>
    </citation>
    <scope>NUCLEOTIDE SEQUENCE</scope>
    <source>
        <tissue evidence="2">Young leaves</tissue>
    </source>
</reference>
<gene>
    <name evidence="2" type="ORF">MTR67_039338</name>
</gene>
<feature type="domain" description="Retrotransposon gag" evidence="1">
    <location>
        <begin position="66"/>
        <end position="154"/>
    </location>
</feature>
<organism evidence="2 3">
    <name type="scientific">Solanum verrucosum</name>
    <dbReference type="NCBI Taxonomy" id="315347"/>
    <lineage>
        <taxon>Eukaryota</taxon>
        <taxon>Viridiplantae</taxon>
        <taxon>Streptophyta</taxon>
        <taxon>Embryophyta</taxon>
        <taxon>Tracheophyta</taxon>
        <taxon>Spermatophyta</taxon>
        <taxon>Magnoliopsida</taxon>
        <taxon>eudicotyledons</taxon>
        <taxon>Gunneridae</taxon>
        <taxon>Pentapetalae</taxon>
        <taxon>asterids</taxon>
        <taxon>lamiids</taxon>
        <taxon>Solanales</taxon>
        <taxon>Solanaceae</taxon>
        <taxon>Solanoideae</taxon>
        <taxon>Solaneae</taxon>
        <taxon>Solanum</taxon>
    </lineage>
</organism>
<name>A0AAF0UGR1_SOLVR</name>
<proteinExistence type="predicted"/>